<proteinExistence type="predicted"/>
<evidence type="ECO:0000256" key="1">
    <source>
        <dbReference type="SAM" id="MobiDB-lite"/>
    </source>
</evidence>
<dbReference type="Proteomes" id="UP001396898">
    <property type="component" value="Unassembled WGS sequence"/>
</dbReference>
<feature type="compositionally biased region" description="Basic and acidic residues" evidence="1">
    <location>
        <begin position="7"/>
        <end position="17"/>
    </location>
</feature>
<feature type="region of interest" description="Disordered" evidence="1">
    <location>
        <begin position="132"/>
        <end position="151"/>
    </location>
</feature>
<accession>A0ABR1RZR4</accession>
<evidence type="ECO:0000313" key="2">
    <source>
        <dbReference type="EMBL" id="KAK8023427.1"/>
    </source>
</evidence>
<feature type="region of interest" description="Disordered" evidence="1">
    <location>
        <begin position="1"/>
        <end position="46"/>
    </location>
</feature>
<dbReference type="EMBL" id="JAQQWI010000008">
    <property type="protein sequence ID" value="KAK8023427.1"/>
    <property type="molecule type" value="Genomic_DNA"/>
</dbReference>
<reference evidence="2 3" key="1">
    <citation type="submission" date="2023-01" db="EMBL/GenBank/DDBJ databases">
        <title>Analysis of 21 Apiospora genomes using comparative genomics revels a genus with tremendous synthesis potential of carbohydrate active enzymes and secondary metabolites.</title>
        <authorList>
            <person name="Sorensen T."/>
        </authorList>
    </citation>
    <scope>NUCLEOTIDE SEQUENCE [LARGE SCALE GENOMIC DNA]</scope>
    <source>
        <strain evidence="2 3">CBS 20057</strain>
    </source>
</reference>
<name>A0ABR1RZR4_9PEZI</name>
<keyword evidence="3" id="KW-1185">Reference proteome</keyword>
<comment type="caution">
    <text evidence="2">The sequence shown here is derived from an EMBL/GenBank/DDBJ whole genome shotgun (WGS) entry which is preliminary data.</text>
</comment>
<protein>
    <submittedName>
        <fullName evidence="2">Uncharacterized protein</fullName>
    </submittedName>
</protein>
<sequence>MGFKKSPYGEREVAPAKDEDDTPSTSDAAQHRPTGDDIANLPAADNDNNKVVYTFVNIRHVHQSSDTARPQDLNQLNKQSISRAVSPNPAYADGSTQTDEVRSMRYVSQGNQTEIIVEEEGAFTEKSFHAMPPGPDDLGNSGDKDVVTEDRGSVRRDWDEARITRVSESLGIDYLSRMVLGNSEPATDDEKYIVDWWGSMAADIVF</sequence>
<evidence type="ECO:0000313" key="3">
    <source>
        <dbReference type="Proteomes" id="UP001396898"/>
    </source>
</evidence>
<feature type="compositionally biased region" description="Basic and acidic residues" evidence="1">
    <location>
        <begin position="142"/>
        <end position="151"/>
    </location>
</feature>
<feature type="region of interest" description="Disordered" evidence="1">
    <location>
        <begin position="81"/>
        <end position="100"/>
    </location>
</feature>
<organism evidence="2 3">
    <name type="scientific">Apiospora marii</name>
    <dbReference type="NCBI Taxonomy" id="335849"/>
    <lineage>
        <taxon>Eukaryota</taxon>
        <taxon>Fungi</taxon>
        <taxon>Dikarya</taxon>
        <taxon>Ascomycota</taxon>
        <taxon>Pezizomycotina</taxon>
        <taxon>Sordariomycetes</taxon>
        <taxon>Xylariomycetidae</taxon>
        <taxon>Amphisphaeriales</taxon>
        <taxon>Apiosporaceae</taxon>
        <taxon>Apiospora</taxon>
    </lineage>
</organism>
<gene>
    <name evidence="2" type="ORF">PG991_006666</name>
</gene>